<dbReference type="Proteomes" id="UP000626109">
    <property type="component" value="Unassembled WGS sequence"/>
</dbReference>
<proteinExistence type="predicted"/>
<evidence type="ECO:0000256" key="1">
    <source>
        <dbReference type="SAM" id="Phobius"/>
    </source>
</evidence>
<protein>
    <submittedName>
        <fullName evidence="2">Uncharacterized protein</fullName>
    </submittedName>
</protein>
<keyword evidence="1" id="KW-0472">Membrane</keyword>
<sequence>MCMAFLNTTNCVRVVKFASFYGALPLVPVFLGLKFLSLILSRCVSFLRMSCGNGFYFGAFDPCKAVGVGEARHPGPPPRTCVRNIDDENVGHVSVSDASPLNVCWERSLLLTAFLDSRSVAAVGATCRSLRFFRTILAVREYDL</sequence>
<gene>
    <name evidence="2" type="ORF">PGLA2088_LOCUS30469</name>
</gene>
<dbReference type="EMBL" id="CAJNNW010028837">
    <property type="protein sequence ID" value="CAE8697880.1"/>
    <property type="molecule type" value="Genomic_DNA"/>
</dbReference>
<dbReference type="AlphaFoldDB" id="A0A813KEE0"/>
<accession>A0A813KEE0</accession>
<reference evidence="2" key="1">
    <citation type="submission" date="2021-02" db="EMBL/GenBank/DDBJ databases">
        <authorList>
            <person name="Dougan E. K."/>
            <person name="Rhodes N."/>
            <person name="Thang M."/>
            <person name="Chan C."/>
        </authorList>
    </citation>
    <scope>NUCLEOTIDE SEQUENCE</scope>
</reference>
<name>A0A813KEE0_POLGL</name>
<organism evidence="2 3">
    <name type="scientific">Polarella glacialis</name>
    <name type="common">Dinoflagellate</name>
    <dbReference type="NCBI Taxonomy" id="89957"/>
    <lineage>
        <taxon>Eukaryota</taxon>
        <taxon>Sar</taxon>
        <taxon>Alveolata</taxon>
        <taxon>Dinophyceae</taxon>
        <taxon>Suessiales</taxon>
        <taxon>Suessiaceae</taxon>
        <taxon>Polarella</taxon>
    </lineage>
</organism>
<evidence type="ECO:0000313" key="3">
    <source>
        <dbReference type="Proteomes" id="UP000626109"/>
    </source>
</evidence>
<keyword evidence="1" id="KW-0812">Transmembrane</keyword>
<feature type="transmembrane region" description="Helical" evidence="1">
    <location>
        <begin position="20"/>
        <end position="40"/>
    </location>
</feature>
<evidence type="ECO:0000313" key="2">
    <source>
        <dbReference type="EMBL" id="CAE8697880.1"/>
    </source>
</evidence>
<keyword evidence="1" id="KW-1133">Transmembrane helix</keyword>
<comment type="caution">
    <text evidence="2">The sequence shown here is derived from an EMBL/GenBank/DDBJ whole genome shotgun (WGS) entry which is preliminary data.</text>
</comment>